<dbReference type="GO" id="GO:0034501">
    <property type="term" value="P:protein localization to kinetochore"/>
    <property type="evidence" value="ECO:0007669"/>
    <property type="project" value="TreeGrafter"/>
</dbReference>
<dbReference type="Proteomes" id="UP000694845">
    <property type="component" value="Unplaced"/>
</dbReference>
<dbReference type="GO" id="GO:0004674">
    <property type="term" value="F:protein serine/threonine kinase activity"/>
    <property type="evidence" value="ECO:0007669"/>
    <property type="project" value="UniProtKB-KW"/>
</dbReference>
<dbReference type="GO" id="GO:0005524">
    <property type="term" value="F:ATP binding"/>
    <property type="evidence" value="ECO:0007669"/>
    <property type="project" value="UniProtKB-UniRule"/>
</dbReference>
<keyword evidence="3 6" id="KW-0547">Nucleotide-binding</keyword>
<dbReference type="OMA" id="SFETICK"/>
<feature type="region of interest" description="Disordered" evidence="7">
    <location>
        <begin position="473"/>
        <end position="517"/>
    </location>
</feature>
<accession>A0A8B7Z4A8</accession>
<dbReference type="RefSeq" id="XP_022098186.1">
    <property type="nucleotide sequence ID" value="XM_022242494.1"/>
</dbReference>
<dbReference type="AlphaFoldDB" id="A0A8B7Z4A8"/>
<dbReference type="CDD" id="cd14131">
    <property type="entry name" value="PKc_Mps1"/>
    <property type="match status" value="1"/>
</dbReference>
<sequence>MMATPSTEQQQPPSLSRNYSNADTLQLNTPSQQDGRSQTGQRIESGLSSFQKQDKGKPQDKGSVNQETPRQPKGVKSHPSAVQSSYQPRPTENGASHLHLFHQSGNNRQMITPRAASQPVQRKDVITVNNVTYTILRVIGKGGSSKVYQAFSEDKKKVLAIKYVKLDCADDMTIQGYINEITLLQKLRYSENIIHLYDFEITDSHIYLVMECGSIDLATFLSKHKKIDPRDMKFYWRGMLNAVDVVHQAGIVHSDLKPANFLFVEGTLKLIDFGIANAIQSDKTSVVRESQVGTLNYMSPEAIQDTSPSPQVDANGHRRPKLKINCKSDVWSLGCIFYYMVYGRTPFQHITHSLMKLQAICDPRHVIEFPRVDNPHLLDLLKKCLVRDARERPSIEELRKHPYFASELLAVQEEPSKPNLTEEHLKSLISQLSHAQINSPTSITAVSKTLMEQLQSGQQLDISTALRPKARPRPFQPVVQQPPPQPPPPPVHQPTFDIPQQRPQAGQPRHASRAPLQVVQLETLQQAQSALKPLCSSQSIKYMRQESHEKNKLGEQKL</sequence>
<dbReference type="PROSITE" id="PS00107">
    <property type="entry name" value="PROTEIN_KINASE_ATP"/>
    <property type="match status" value="1"/>
</dbReference>
<evidence type="ECO:0000256" key="4">
    <source>
        <dbReference type="ARBA" id="ARBA00022777"/>
    </source>
</evidence>
<dbReference type="PROSITE" id="PS50011">
    <property type="entry name" value="PROTEIN_KINASE_DOM"/>
    <property type="match status" value="1"/>
</dbReference>
<dbReference type="InterPro" id="IPR027084">
    <property type="entry name" value="Mps1_cat"/>
</dbReference>
<feature type="region of interest" description="Disordered" evidence="7">
    <location>
        <begin position="1"/>
        <end position="97"/>
    </location>
</feature>
<dbReference type="PANTHER" id="PTHR22974">
    <property type="entry name" value="MIXED LINEAGE PROTEIN KINASE"/>
    <property type="match status" value="1"/>
</dbReference>
<dbReference type="SUPFAM" id="SSF56112">
    <property type="entry name" value="Protein kinase-like (PK-like)"/>
    <property type="match status" value="1"/>
</dbReference>
<evidence type="ECO:0000256" key="6">
    <source>
        <dbReference type="PROSITE-ProRule" id="PRU10141"/>
    </source>
</evidence>
<dbReference type="InterPro" id="IPR008271">
    <property type="entry name" value="Ser/Thr_kinase_AS"/>
</dbReference>
<keyword evidence="4" id="KW-0418">Kinase</keyword>
<protein>
    <submittedName>
        <fullName evidence="10">Dual specificity protein kinase TTK-like</fullName>
    </submittedName>
</protein>
<reference evidence="10" key="1">
    <citation type="submission" date="2025-08" db="UniProtKB">
        <authorList>
            <consortium name="RefSeq"/>
        </authorList>
    </citation>
    <scope>IDENTIFICATION</scope>
</reference>
<keyword evidence="5 6" id="KW-0067">ATP-binding</keyword>
<dbReference type="GO" id="GO:0004712">
    <property type="term" value="F:protein serine/threonine/tyrosine kinase activity"/>
    <property type="evidence" value="ECO:0007669"/>
    <property type="project" value="TreeGrafter"/>
</dbReference>
<dbReference type="PROSITE" id="PS00108">
    <property type="entry name" value="PROTEIN_KINASE_ST"/>
    <property type="match status" value="1"/>
</dbReference>
<evidence type="ECO:0000256" key="5">
    <source>
        <dbReference type="ARBA" id="ARBA00022840"/>
    </source>
</evidence>
<keyword evidence="1" id="KW-0723">Serine/threonine-protein kinase</keyword>
<name>A0A8B7Z4A8_ACAPL</name>
<dbReference type="Gene3D" id="3.30.200.20">
    <property type="entry name" value="Phosphorylase Kinase, domain 1"/>
    <property type="match status" value="1"/>
</dbReference>
<feature type="compositionally biased region" description="Pro residues" evidence="7">
    <location>
        <begin position="480"/>
        <end position="492"/>
    </location>
</feature>
<dbReference type="InterPro" id="IPR000719">
    <property type="entry name" value="Prot_kinase_dom"/>
</dbReference>
<evidence type="ECO:0000256" key="7">
    <source>
        <dbReference type="SAM" id="MobiDB-lite"/>
    </source>
</evidence>
<dbReference type="GeneID" id="110983316"/>
<feature type="binding site" evidence="6">
    <location>
        <position position="162"/>
    </location>
    <ligand>
        <name>ATP</name>
        <dbReference type="ChEBI" id="CHEBI:30616"/>
    </ligand>
</feature>
<dbReference type="KEGG" id="aplc:110983316"/>
<dbReference type="GO" id="GO:0005634">
    <property type="term" value="C:nucleus"/>
    <property type="evidence" value="ECO:0007669"/>
    <property type="project" value="TreeGrafter"/>
</dbReference>
<keyword evidence="2" id="KW-0808">Transferase</keyword>
<feature type="compositionally biased region" description="Polar residues" evidence="7">
    <location>
        <begin position="80"/>
        <end position="94"/>
    </location>
</feature>
<feature type="compositionally biased region" description="Polar residues" evidence="7">
    <location>
        <begin position="1"/>
        <end position="50"/>
    </location>
</feature>
<feature type="domain" description="Protein kinase" evidence="8">
    <location>
        <begin position="133"/>
        <end position="404"/>
    </location>
</feature>
<dbReference type="PANTHER" id="PTHR22974:SF21">
    <property type="entry name" value="DUAL SPECIFICITY PROTEIN KINASE TTK"/>
    <property type="match status" value="1"/>
</dbReference>
<dbReference type="InterPro" id="IPR017441">
    <property type="entry name" value="Protein_kinase_ATP_BS"/>
</dbReference>
<dbReference type="GO" id="GO:0033316">
    <property type="term" value="P:meiotic spindle assembly checkpoint signaling"/>
    <property type="evidence" value="ECO:0007669"/>
    <property type="project" value="TreeGrafter"/>
</dbReference>
<dbReference type="Gene3D" id="1.10.510.10">
    <property type="entry name" value="Transferase(Phosphotransferase) domain 1"/>
    <property type="match status" value="1"/>
</dbReference>
<evidence type="ECO:0000313" key="10">
    <source>
        <dbReference type="RefSeq" id="XP_022098186.1"/>
    </source>
</evidence>
<gene>
    <name evidence="10" type="primary">LOC110983316</name>
</gene>
<dbReference type="OrthoDB" id="20524at2759"/>
<evidence type="ECO:0000256" key="3">
    <source>
        <dbReference type="ARBA" id="ARBA00022741"/>
    </source>
</evidence>
<dbReference type="GO" id="GO:0007094">
    <property type="term" value="P:mitotic spindle assembly checkpoint signaling"/>
    <property type="evidence" value="ECO:0007669"/>
    <property type="project" value="TreeGrafter"/>
</dbReference>
<dbReference type="GO" id="GO:0098813">
    <property type="term" value="P:nuclear chromosome segregation"/>
    <property type="evidence" value="ECO:0007669"/>
    <property type="project" value="UniProtKB-ARBA"/>
</dbReference>
<evidence type="ECO:0000256" key="2">
    <source>
        <dbReference type="ARBA" id="ARBA00022679"/>
    </source>
</evidence>
<dbReference type="InterPro" id="IPR011009">
    <property type="entry name" value="Kinase-like_dom_sf"/>
</dbReference>
<evidence type="ECO:0000259" key="8">
    <source>
        <dbReference type="PROSITE" id="PS50011"/>
    </source>
</evidence>
<organism evidence="9 10">
    <name type="scientific">Acanthaster planci</name>
    <name type="common">Crown-of-thorns starfish</name>
    <dbReference type="NCBI Taxonomy" id="133434"/>
    <lineage>
        <taxon>Eukaryota</taxon>
        <taxon>Metazoa</taxon>
        <taxon>Echinodermata</taxon>
        <taxon>Eleutherozoa</taxon>
        <taxon>Asterozoa</taxon>
        <taxon>Asteroidea</taxon>
        <taxon>Valvatacea</taxon>
        <taxon>Valvatida</taxon>
        <taxon>Acanthasteridae</taxon>
        <taxon>Acanthaster</taxon>
    </lineage>
</organism>
<keyword evidence="9" id="KW-1185">Reference proteome</keyword>
<proteinExistence type="predicted"/>
<evidence type="ECO:0000256" key="1">
    <source>
        <dbReference type="ARBA" id="ARBA00022527"/>
    </source>
</evidence>
<dbReference type="Pfam" id="PF00069">
    <property type="entry name" value="Pkinase"/>
    <property type="match status" value="1"/>
</dbReference>
<evidence type="ECO:0000313" key="9">
    <source>
        <dbReference type="Proteomes" id="UP000694845"/>
    </source>
</evidence>
<dbReference type="FunFam" id="3.30.200.20:FF:000131">
    <property type="entry name" value="Dual specificity protein kinase TTK"/>
    <property type="match status" value="1"/>
</dbReference>
<dbReference type="GO" id="GO:0000776">
    <property type="term" value="C:kinetochore"/>
    <property type="evidence" value="ECO:0007669"/>
    <property type="project" value="TreeGrafter"/>
</dbReference>
<dbReference type="FunFam" id="1.10.510.10:FF:000224">
    <property type="entry name" value="serine/threonine-protein kinase mph1 isoform X1"/>
    <property type="match status" value="1"/>
</dbReference>
<dbReference type="SMART" id="SM00220">
    <property type="entry name" value="S_TKc"/>
    <property type="match status" value="1"/>
</dbReference>